<feature type="compositionally biased region" description="Polar residues" evidence="5">
    <location>
        <begin position="675"/>
        <end position="684"/>
    </location>
</feature>
<dbReference type="InterPro" id="IPR015943">
    <property type="entry name" value="WD40/YVTN_repeat-like_dom_sf"/>
</dbReference>
<dbReference type="AlphaFoldDB" id="A0A078AY31"/>
<keyword evidence="2" id="KW-0833">Ubl conjugation pathway</keyword>
<dbReference type="GO" id="GO:0004672">
    <property type="term" value="F:protein kinase activity"/>
    <property type="evidence" value="ECO:0007669"/>
    <property type="project" value="InterPro"/>
</dbReference>
<evidence type="ECO:0000256" key="3">
    <source>
        <dbReference type="ARBA" id="ARBA00038344"/>
    </source>
</evidence>
<dbReference type="Gene3D" id="2.130.10.10">
    <property type="entry name" value="YVTN repeat-like/Quinoprotein amine dehydrogenase"/>
    <property type="match status" value="2"/>
</dbReference>
<dbReference type="SMART" id="SM00320">
    <property type="entry name" value="WD40"/>
    <property type="match status" value="3"/>
</dbReference>
<dbReference type="Gene3D" id="1.10.510.10">
    <property type="entry name" value="Transferase(Phosphotransferase) domain 1"/>
    <property type="match status" value="1"/>
</dbReference>
<feature type="repeat" description="WD" evidence="4">
    <location>
        <begin position="385"/>
        <end position="408"/>
    </location>
</feature>
<dbReference type="InterPro" id="IPR036322">
    <property type="entry name" value="WD40_repeat_dom_sf"/>
</dbReference>
<gene>
    <name evidence="7" type="primary">Contig14526.g15477</name>
    <name evidence="7" type="ORF">STYLEM_15213</name>
</gene>
<dbReference type="PANTHER" id="PTHR22852:SF0">
    <property type="entry name" value="DENTICLELESS PROTEIN HOMOLOG"/>
    <property type="match status" value="1"/>
</dbReference>
<proteinExistence type="inferred from homology"/>
<dbReference type="GO" id="GO:0005634">
    <property type="term" value="C:nucleus"/>
    <property type="evidence" value="ECO:0007669"/>
    <property type="project" value="TreeGrafter"/>
</dbReference>
<dbReference type="Pfam" id="PF00400">
    <property type="entry name" value="WD40"/>
    <property type="match status" value="3"/>
</dbReference>
<keyword evidence="4" id="KW-0853">WD repeat</keyword>
<evidence type="ECO:0000256" key="5">
    <source>
        <dbReference type="SAM" id="MobiDB-lite"/>
    </source>
</evidence>
<protein>
    <submittedName>
        <fullName evidence="7">Denticleless protein homolog</fullName>
    </submittedName>
</protein>
<comment type="pathway">
    <text evidence="1">Protein modification; protein ubiquitination.</text>
</comment>
<evidence type="ECO:0000256" key="4">
    <source>
        <dbReference type="PROSITE-ProRule" id="PRU00221"/>
    </source>
</evidence>
<comment type="similarity">
    <text evidence="3">Belongs to the WD repeat cdt2 family.</text>
</comment>
<evidence type="ECO:0000256" key="1">
    <source>
        <dbReference type="ARBA" id="ARBA00004906"/>
    </source>
</evidence>
<feature type="compositionally biased region" description="Basic and acidic residues" evidence="5">
    <location>
        <begin position="615"/>
        <end position="626"/>
    </location>
</feature>
<evidence type="ECO:0000313" key="8">
    <source>
        <dbReference type="Proteomes" id="UP000039865"/>
    </source>
</evidence>
<dbReference type="SUPFAM" id="SSF56112">
    <property type="entry name" value="Protein kinase-like (PK-like)"/>
    <property type="match status" value="1"/>
</dbReference>
<dbReference type="Proteomes" id="UP000039865">
    <property type="component" value="Unassembled WGS sequence"/>
</dbReference>
<dbReference type="InterPro" id="IPR011009">
    <property type="entry name" value="Kinase-like_dom_sf"/>
</dbReference>
<dbReference type="InterPro" id="IPR000719">
    <property type="entry name" value="Prot_kinase_dom"/>
</dbReference>
<reference evidence="7 8" key="1">
    <citation type="submission" date="2014-06" db="EMBL/GenBank/DDBJ databases">
        <authorList>
            <person name="Swart Estienne"/>
        </authorList>
    </citation>
    <scope>NUCLEOTIDE SEQUENCE [LARGE SCALE GENOMIC DNA]</scope>
    <source>
        <strain evidence="7 8">130c</strain>
    </source>
</reference>
<sequence>MYDRNIVSLQRNSQLSLKDYQHQCRSKSFEIINDRSDLVPPYKRMIVKSFALTVKPQKVNPSIFCTGTMNGNIFVGNSQKEPSNSMGTKAQFLEFCAQSYPNLEFNGLSEERHNPQIIFPEIQLKVHENPIFDLIWLNNDKFVMTASGDQTCALIDIETQYKISELKDHESSVKCLAKCDSEDYNLIASGGRDGKIFLYDMRMKEQKIAHFSLIGKHFFSQYVLQKVAGTSSVRKPNTSFQIPSVTGLAFYGQTQLVSIESHSDKISFFDLRMLETPEYFNLKQSTAGSCPTMQNFNKKQNLSKMLECQLDSQFYHKKLGDPYNCSKGNISIVIKESQMLINSMDNVISLYDMYNIHQSLPKRFSGHKSQKEFYVRANFGYYDDFILSGSEDERIHIWDCKKNKEVIQLGSKDQTYGHVGIINEVQWPTYDKIISTGGLFIMCLAKVQQIWFETIKNITYHKYASLQSNQIKQKNYCPQLKSIEINRKIDLFKVDGFTISEDSTSSEFIIHISGEYDYRYQSMNLRDVIFATIRKILRNKGHLILFYKVVSFQYKLLNYILKPSTKLKPYATIKKEVPKGIFRRPEKIYVIEEKNLDIIEKQVEDSVRNNANWFEETKMSDSEKRKQTINQQSKQQNEAQSTQQNSEEFETTQNSSKSKRKDKKQSKEEAKLQEIPSQKQTVKTNQYQAKSYEIQDSQEVNLKLQTNVPELEDFQANFKVAETNGAQVLISEITDVNAFSLSHQQIDAFNESQHVTKIVQVVEKRGDIDQIILEKPPQGFTPLTQILQRRASQLKRFDELEIVDNSVLAQIFGNVVKAVQDLENRNLRIQKLQPENILINENSKQVKIIFTESAFQDLKKAGDSTYSYLIPTVEDIRYQSPEMLEHKLQNITGCSWAIGLMMYEYQYGFHPFAHKDSKVMQMLIKRYPVIFPEEPITTHDFQEVISDLLTKDYQQRIGSENLQKEIFQNQYFSQNYER</sequence>
<dbReference type="PROSITE" id="PS50082">
    <property type="entry name" value="WD_REPEATS_2"/>
    <property type="match status" value="1"/>
</dbReference>
<feature type="region of interest" description="Disordered" evidence="5">
    <location>
        <begin position="615"/>
        <end position="684"/>
    </location>
</feature>
<evidence type="ECO:0000313" key="7">
    <source>
        <dbReference type="EMBL" id="CDW86122.1"/>
    </source>
</evidence>
<dbReference type="InParanoid" id="A0A078AY31"/>
<dbReference type="Pfam" id="PF00069">
    <property type="entry name" value="Pkinase"/>
    <property type="match status" value="1"/>
</dbReference>
<dbReference type="GO" id="GO:0005524">
    <property type="term" value="F:ATP binding"/>
    <property type="evidence" value="ECO:0007669"/>
    <property type="project" value="InterPro"/>
</dbReference>
<dbReference type="EMBL" id="CCKQ01014367">
    <property type="protein sequence ID" value="CDW86122.1"/>
    <property type="molecule type" value="Genomic_DNA"/>
</dbReference>
<dbReference type="InterPro" id="IPR001680">
    <property type="entry name" value="WD40_rpt"/>
</dbReference>
<dbReference type="SUPFAM" id="SSF50978">
    <property type="entry name" value="WD40 repeat-like"/>
    <property type="match status" value="1"/>
</dbReference>
<name>A0A078AY31_STYLE</name>
<feature type="domain" description="Protein kinase" evidence="6">
    <location>
        <begin position="672"/>
        <end position="972"/>
    </location>
</feature>
<feature type="compositionally biased region" description="Polar residues" evidence="5">
    <location>
        <begin position="628"/>
        <end position="654"/>
    </location>
</feature>
<evidence type="ECO:0000256" key="2">
    <source>
        <dbReference type="ARBA" id="ARBA00022786"/>
    </source>
</evidence>
<dbReference type="PANTHER" id="PTHR22852">
    <property type="entry name" value="LETHAL 2 DENTICLELESS PROTEIN RETINOIC ACID-REGULATED NUCLEAR MATRIX-ASSOCIATED PROTEIN"/>
    <property type="match status" value="1"/>
</dbReference>
<dbReference type="PROSITE" id="PS50011">
    <property type="entry name" value="PROTEIN_KINASE_DOM"/>
    <property type="match status" value="1"/>
</dbReference>
<dbReference type="InterPro" id="IPR051865">
    <property type="entry name" value="WD-repeat_CDT2_adapter"/>
</dbReference>
<dbReference type="OrthoDB" id="972532at2759"/>
<keyword evidence="8" id="KW-1185">Reference proteome</keyword>
<accession>A0A078AY31</accession>
<organism evidence="7 8">
    <name type="scientific">Stylonychia lemnae</name>
    <name type="common">Ciliate</name>
    <dbReference type="NCBI Taxonomy" id="5949"/>
    <lineage>
        <taxon>Eukaryota</taxon>
        <taxon>Sar</taxon>
        <taxon>Alveolata</taxon>
        <taxon>Ciliophora</taxon>
        <taxon>Intramacronucleata</taxon>
        <taxon>Spirotrichea</taxon>
        <taxon>Stichotrichia</taxon>
        <taxon>Sporadotrichida</taxon>
        <taxon>Oxytrichidae</taxon>
        <taxon>Stylonychinae</taxon>
        <taxon>Stylonychia</taxon>
    </lineage>
</organism>
<dbReference type="GO" id="GO:0043161">
    <property type="term" value="P:proteasome-mediated ubiquitin-dependent protein catabolic process"/>
    <property type="evidence" value="ECO:0007669"/>
    <property type="project" value="TreeGrafter"/>
</dbReference>
<dbReference type="SMART" id="SM00220">
    <property type="entry name" value="S_TKc"/>
    <property type="match status" value="1"/>
</dbReference>
<dbReference type="GO" id="GO:0030674">
    <property type="term" value="F:protein-macromolecule adaptor activity"/>
    <property type="evidence" value="ECO:0007669"/>
    <property type="project" value="TreeGrafter"/>
</dbReference>
<evidence type="ECO:0000259" key="6">
    <source>
        <dbReference type="PROSITE" id="PS50011"/>
    </source>
</evidence>